<gene>
    <name evidence="3" type="ORF">NA56DRAFT_660257</name>
</gene>
<dbReference type="STRING" id="1745343.A0A2J6Q127"/>
<dbReference type="PANTHER" id="PTHR24148">
    <property type="entry name" value="ANKYRIN REPEAT DOMAIN-CONTAINING PROTEIN 39 HOMOLOG-RELATED"/>
    <property type="match status" value="1"/>
</dbReference>
<dbReference type="Proteomes" id="UP000235672">
    <property type="component" value="Unassembled WGS sequence"/>
</dbReference>
<dbReference type="InterPro" id="IPR010730">
    <property type="entry name" value="HET"/>
</dbReference>
<evidence type="ECO:0000256" key="1">
    <source>
        <dbReference type="SAM" id="MobiDB-lite"/>
    </source>
</evidence>
<organism evidence="3 4">
    <name type="scientific">Hyaloscypha hepaticicola</name>
    <dbReference type="NCBI Taxonomy" id="2082293"/>
    <lineage>
        <taxon>Eukaryota</taxon>
        <taxon>Fungi</taxon>
        <taxon>Dikarya</taxon>
        <taxon>Ascomycota</taxon>
        <taxon>Pezizomycotina</taxon>
        <taxon>Leotiomycetes</taxon>
        <taxon>Helotiales</taxon>
        <taxon>Hyaloscyphaceae</taxon>
        <taxon>Hyaloscypha</taxon>
    </lineage>
</organism>
<evidence type="ECO:0000259" key="2">
    <source>
        <dbReference type="Pfam" id="PF06985"/>
    </source>
</evidence>
<accession>A0A2J6Q127</accession>
<dbReference type="Pfam" id="PF06985">
    <property type="entry name" value="HET"/>
    <property type="match status" value="1"/>
</dbReference>
<dbReference type="EMBL" id="KZ613487">
    <property type="protein sequence ID" value="PMD19995.1"/>
    <property type="molecule type" value="Genomic_DNA"/>
</dbReference>
<name>A0A2J6Q127_9HELO</name>
<feature type="region of interest" description="Disordered" evidence="1">
    <location>
        <begin position="1"/>
        <end position="55"/>
    </location>
</feature>
<sequence length="273" mass="30676">MAVKTSTKEQGAQSSTQKFDPAATTSSAAAQATTESSPQATTEQESIQTTSQSSAGGAGGYVFVTAAPSVGAVGFVLHTWLGALGQPVPAVFRYEALSYTWGKAVREENEVENNDLGIYHTITVNCLPFTINENPHDGLYELRNELQGYLWFDALCIDQMNDEEKSSQVILMGDIYTYAIGVIFWLGKEIPEVEAVLWLSVHYLGACELHVPNNMIVSHLNLSLTEWARLWGAHRNFYYRYRWFRRAWVIQKYILAQYRKMTENYTNTNTCTN</sequence>
<keyword evidence="4" id="KW-1185">Reference proteome</keyword>
<feature type="compositionally biased region" description="Polar residues" evidence="1">
    <location>
        <begin position="1"/>
        <end position="18"/>
    </location>
</feature>
<proteinExistence type="predicted"/>
<reference evidence="3 4" key="1">
    <citation type="submission" date="2016-05" db="EMBL/GenBank/DDBJ databases">
        <title>A degradative enzymes factory behind the ericoid mycorrhizal symbiosis.</title>
        <authorList>
            <consortium name="DOE Joint Genome Institute"/>
            <person name="Martino E."/>
            <person name="Morin E."/>
            <person name="Grelet G."/>
            <person name="Kuo A."/>
            <person name="Kohler A."/>
            <person name="Daghino S."/>
            <person name="Barry K."/>
            <person name="Choi C."/>
            <person name="Cichocki N."/>
            <person name="Clum A."/>
            <person name="Copeland A."/>
            <person name="Hainaut M."/>
            <person name="Haridas S."/>
            <person name="Labutti K."/>
            <person name="Lindquist E."/>
            <person name="Lipzen A."/>
            <person name="Khouja H.-R."/>
            <person name="Murat C."/>
            <person name="Ohm R."/>
            <person name="Olson A."/>
            <person name="Spatafora J."/>
            <person name="Veneault-Fourrey C."/>
            <person name="Henrissat B."/>
            <person name="Grigoriev I."/>
            <person name="Martin F."/>
            <person name="Perotto S."/>
        </authorList>
    </citation>
    <scope>NUCLEOTIDE SEQUENCE [LARGE SCALE GENOMIC DNA]</scope>
    <source>
        <strain evidence="3 4">UAMH 7357</strain>
    </source>
</reference>
<evidence type="ECO:0000313" key="3">
    <source>
        <dbReference type="EMBL" id="PMD19995.1"/>
    </source>
</evidence>
<dbReference type="InterPro" id="IPR052895">
    <property type="entry name" value="HetReg/Transcr_Mod"/>
</dbReference>
<dbReference type="PANTHER" id="PTHR24148:SF64">
    <property type="entry name" value="HETEROKARYON INCOMPATIBILITY DOMAIN-CONTAINING PROTEIN"/>
    <property type="match status" value="1"/>
</dbReference>
<feature type="compositionally biased region" description="Low complexity" evidence="1">
    <location>
        <begin position="21"/>
        <end position="55"/>
    </location>
</feature>
<protein>
    <recommendedName>
        <fullName evidence="2">Heterokaryon incompatibility domain-containing protein</fullName>
    </recommendedName>
</protein>
<dbReference type="OrthoDB" id="5386682at2759"/>
<feature type="domain" description="Heterokaryon incompatibility" evidence="2">
    <location>
        <begin position="94"/>
        <end position="251"/>
    </location>
</feature>
<dbReference type="AlphaFoldDB" id="A0A2J6Q127"/>
<evidence type="ECO:0000313" key="4">
    <source>
        <dbReference type="Proteomes" id="UP000235672"/>
    </source>
</evidence>